<comment type="similarity">
    <text evidence="1">Belongs to the LysR transcriptional regulatory family.</text>
</comment>
<accession>A0AAE9ZJV5</accession>
<dbReference type="PANTHER" id="PTHR30537:SF5">
    <property type="entry name" value="HTH-TYPE TRANSCRIPTIONAL ACTIVATOR TTDR-RELATED"/>
    <property type="match status" value="1"/>
</dbReference>
<sequence length="301" mass="33227">MDRLQAIEIFIRVAELQSFAAAANDLNLSRTLVSDRVKDLEESLGIQLLRRTTRKVSLTESGALFLERVRPGIDVISEAAAEAANLSADLRGGLRVNAPLSFGMRHVAPVVGEFLKQHEQVSIDLTLNDRRVDLIEEGIDVAIRISANLKDSTLIARKLAACRIILCASPGYLDNHRKIRKPDDLSNHPCLTFTYYSEGLDWKFKHKNEVETVRVASRLRCNNGDALVEAAAAGAGITLQPAFIVGPALEEGRLVELLPRWRAGDLGVYALYPPGPFQPAKTRAFIDYLVEHFSGSPFWAT</sequence>
<evidence type="ECO:0000256" key="3">
    <source>
        <dbReference type="ARBA" id="ARBA00023125"/>
    </source>
</evidence>
<evidence type="ECO:0000256" key="2">
    <source>
        <dbReference type="ARBA" id="ARBA00023015"/>
    </source>
</evidence>
<dbReference type="Proteomes" id="UP001214043">
    <property type="component" value="Chromosome"/>
</dbReference>
<dbReference type="InterPro" id="IPR058163">
    <property type="entry name" value="LysR-type_TF_proteobact-type"/>
</dbReference>
<proteinExistence type="inferred from homology"/>
<keyword evidence="4" id="KW-0804">Transcription</keyword>
<dbReference type="GO" id="GO:0003700">
    <property type="term" value="F:DNA-binding transcription factor activity"/>
    <property type="evidence" value="ECO:0007669"/>
    <property type="project" value="InterPro"/>
</dbReference>
<dbReference type="Gene3D" id="3.40.190.290">
    <property type="match status" value="1"/>
</dbReference>
<evidence type="ECO:0000313" key="6">
    <source>
        <dbReference type="EMBL" id="WDI31935.1"/>
    </source>
</evidence>
<dbReference type="GO" id="GO:0043565">
    <property type="term" value="F:sequence-specific DNA binding"/>
    <property type="evidence" value="ECO:0007669"/>
    <property type="project" value="TreeGrafter"/>
</dbReference>
<dbReference type="RefSeq" id="WP_274493819.1">
    <property type="nucleotide sequence ID" value="NZ_CP118166.1"/>
</dbReference>
<organism evidence="6 7">
    <name type="scientific">Hyphococcus flavus</name>
    <dbReference type="NCBI Taxonomy" id="1866326"/>
    <lineage>
        <taxon>Bacteria</taxon>
        <taxon>Pseudomonadati</taxon>
        <taxon>Pseudomonadota</taxon>
        <taxon>Alphaproteobacteria</taxon>
        <taxon>Parvularculales</taxon>
        <taxon>Parvularculaceae</taxon>
        <taxon>Hyphococcus</taxon>
    </lineage>
</organism>
<dbReference type="Pfam" id="PF00126">
    <property type="entry name" value="HTH_1"/>
    <property type="match status" value="1"/>
</dbReference>
<feature type="domain" description="HTH lysR-type" evidence="5">
    <location>
        <begin position="1"/>
        <end position="59"/>
    </location>
</feature>
<evidence type="ECO:0000259" key="5">
    <source>
        <dbReference type="PROSITE" id="PS50931"/>
    </source>
</evidence>
<keyword evidence="7" id="KW-1185">Reference proteome</keyword>
<dbReference type="EMBL" id="CP118166">
    <property type="protein sequence ID" value="WDI31935.1"/>
    <property type="molecule type" value="Genomic_DNA"/>
</dbReference>
<dbReference type="AlphaFoldDB" id="A0AAE9ZJV5"/>
<dbReference type="PROSITE" id="PS50931">
    <property type="entry name" value="HTH_LYSR"/>
    <property type="match status" value="1"/>
</dbReference>
<dbReference type="FunFam" id="1.10.10.10:FF:000001">
    <property type="entry name" value="LysR family transcriptional regulator"/>
    <property type="match status" value="1"/>
</dbReference>
<gene>
    <name evidence="6" type="ORF">PUV54_01870</name>
</gene>
<dbReference type="CDD" id="cd08422">
    <property type="entry name" value="PBP2_CrgA_like"/>
    <property type="match status" value="1"/>
</dbReference>
<name>A0AAE9ZJV5_9PROT</name>
<dbReference type="InterPro" id="IPR005119">
    <property type="entry name" value="LysR_subst-bd"/>
</dbReference>
<dbReference type="GO" id="GO:0006351">
    <property type="term" value="P:DNA-templated transcription"/>
    <property type="evidence" value="ECO:0007669"/>
    <property type="project" value="TreeGrafter"/>
</dbReference>
<dbReference type="InterPro" id="IPR036390">
    <property type="entry name" value="WH_DNA-bd_sf"/>
</dbReference>
<keyword evidence="2" id="KW-0805">Transcription regulation</keyword>
<dbReference type="KEGG" id="hfl:PUV54_01870"/>
<dbReference type="InterPro" id="IPR000847">
    <property type="entry name" value="LysR_HTH_N"/>
</dbReference>
<dbReference type="PANTHER" id="PTHR30537">
    <property type="entry name" value="HTH-TYPE TRANSCRIPTIONAL REGULATOR"/>
    <property type="match status" value="1"/>
</dbReference>
<reference evidence="6" key="1">
    <citation type="submission" date="2023-02" db="EMBL/GenBank/DDBJ databases">
        <title>Genome sequence of Hyphococcus flavus.</title>
        <authorList>
            <person name="Rong J.-C."/>
            <person name="Zhao Q."/>
            <person name="Yi M."/>
            <person name="Wu J.-Y."/>
        </authorList>
    </citation>
    <scope>NUCLEOTIDE SEQUENCE</scope>
    <source>
        <strain evidence="6">MCCC 1K03223</strain>
    </source>
</reference>
<dbReference type="PRINTS" id="PR00039">
    <property type="entry name" value="HTHLYSR"/>
</dbReference>
<evidence type="ECO:0000313" key="7">
    <source>
        <dbReference type="Proteomes" id="UP001214043"/>
    </source>
</evidence>
<evidence type="ECO:0000256" key="4">
    <source>
        <dbReference type="ARBA" id="ARBA00023163"/>
    </source>
</evidence>
<keyword evidence="3" id="KW-0238">DNA-binding</keyword>
<dbReference type="SUPFAM" id="SSF46785">
    <property type="entry name" value="Winged helix' DNA-binding domain"/>
    <property type="match status" value="1"/>
</dbReference>
<dbReference type="FunFam" id="3.40.190.290:FF:000001">
    <property type="entry name" value="Transcriptional regulator, LysR family"/>
    <property type="match status" value="1"/>
</dbReference>
<dbReference type="Pfam" id="PF03466">
    <property type="entry name" value="LysR_substrate"/>
    <property type="match status" value="1"/>
</dbReference>
<dbReference type="Gene3D" id="1.10.10.10">
    <property type="entry name" value="Winged helix-like DNA-binding domain superfamily/Winged helix DNA-binding domain"/>
    <property type="match status" value="1"/>
</dbReference>
<dbReference type="SUPFAM" id="SSF53850">
    <property type="entry name" value="Periplasmic binding protein-like II"/>
    <property type="match status" value="1"/>
</dbReference>
<protein>
    <submittedName>
        <fullName evidence="6">LysR family transcriptional regulator</fullName>
    </submittedName>
</protein>
<evidence type="ECO:0000256" key="1">
    <source>
        <dbReference type="ARBA" id="ARBA00009437"/>
    </source>
</evidence>
<dbReference type="InterPro" id="IPR036388">
    <property type="entry name" value="WH-like_DNA-bd_sf"/>
</dbReference>